<dbReference type="InterPro" id="IPR006680">
    <property type="entry name" value="Amidohydro-rel"/>
</dbReference>
<dbReference type="PANTHER" id="PTHR11647:SF1">
    <property type="entry name" value="COLLAPSIN RESPONSE MEDIATOR PROTEIN"/>
    <property type="match status" value="1"/>
</dbReference>
<dbReference type="Proteomes" id="UP000028725">
    <property type="component" value="Unassembled WGS sequence"/>
</dbReference>
<dbReference type="OrthoDB" id="9803027at2"/>
<dbReference type="SUPFAM" id="SSF51338">
    <property type="entry name" value="Composite domain of metallo-dependent hydrolases"/>
    <property type="match status" value="1"/>
</dbReference>
<protein>
    <recommendedName>
        <fullName evidence="2">Amidohydrolase-related domain-containing protein</fullName>
    </recommendedName>
</protein>
<dbReference type="PANTHER" id="PTHR11647">
    <property type="entry name" value="HYDRANTOINASE/DIHYDROPYRIMIDINASE FAMILY MEMBER"/>
    <property type="match status" value="1"/>
</dbReference>
<name>A0A085VZC3_9BACT</name>
<evidence type="ECO:0000313" key="4">
    <source>
        <dbReference type="Proteomes" id="UP000028725"/>
    </source>
</evidence>
<dbReference type="InterPro" id="IPR011059">
    <property type="entry name" value="Metal-dep_hydrolase_composite"/>
</dbReference>
<dbReference type="STRING" id="394096.DB31_4699"/>
<proteinExistence type="predicted"/>
<keyword evidence="4" id="KW-1185">Reference proteome</keyword>
<accession>A0A085VZC3</accession>
<dbReference type="Gene3D" id="2.30.40.10">
    <property type="entry name" value="Urease, subunit C, domain 1"/>
    <property type="match status" value="1"/>
</dbReference>
<dbReference type="RefSeq" id="WP_044198770.1">
    <property type="nucleotide sequence ID" value="NZ_JMCB01000028.1"/>
</dbReference>
<dbReference type="PATRIC" id="fig|394096.3.peg.8430"/>
<dbReference type="AlphaFoldDB" id="A0A085VZC3"/>
<reference evidence="3 4" key="1">
    <citation type="submission" date="2014-04" db="EMBL/GenBank/DDBJ databases">
        <title>Genome assembly of Hyalangium minutum DSM 14724.</title>
        <authorList>
            <person name="Sharma G."/>
            <person name="Subramanian S."/>
        </authorList>
    </citation>
    <scope>NUCLEOTIDE SEQUENCE [LARGE SCALE GENOMIC DNA]</scope>
    <source>
        <strain evidence="3 4">DSM 14724</strain>
    </source>
</reference>
<evidence type="ECO:0000313" key="3">
    <source>
        <dbReference type="EMBL" id="KFE60786.1"/>
    </source>
</evidence>
<dbReference type="Gene3D" id="3.20.20.140">
    <property type="entry name" value="Metal-dependent hydrolases"/>
    <property type="match status" value="1"/>
</dbReference>
<dbReference type="SUPFAM" id="SSF51556">
    <property type="entry name" value="Metallo-dependent hydrolases"/>
    <property type="match status" value="1"/>
</dbReference>
<comment type="cofactor">
    <cofactor evidence="1">
        <name>Zn(2+)</name>
        <dbReference type="ChEBI" id="CHEBI:29105"/>
    </cofactor>
</comment>
<organism evidence="3 4">
    <name type="scientific">Hyalangium minutum</name>
    <dbReference type="NCBI Taxonomy" id="394096"/>
    <lineage>
        <taxon>Bacteria</taxon>
        <taxon>Pseudomonadati</taxon>
        <taxon>Myxococcota</taxon>
        <taxon>Myxococcia</taxon>
        <taxon>Myxococcales</taxon>
        <taxon>Cystobacterineae</taxon>
        <taxon>Archangiaceae</taxon>
        <taxon>Hyalangium</taxon>
    </lineage>
</organism>
<sequence>MLTLIRNGTLLIPAPAGVQSLLLVGDRIARLGPVEESALSALGLPFEVVDASGCLVIPGLVDPHEHIIGAGGEKGFSSRMPEVRVEQLLLAGITTVVGCLGTDSSTRHLGALVGKARQLTEQGVTALLYTGGFHLPPRTLTGSVEDDLTFIDCMIGVGEVAISDVRSSQPTVDELARLVSSALVGGRTAGKAGVTHFHAGPGRARLAMLHALLDGYEVLPESLYVTHANRTEALMDDAIALARRGAFVDLDTVDPGLGPWIRYYLDHGGAPGQLTVSSDAHTAGASPARLLEELISTVREHGFALDRVLPFFTSNPATALKLPRKGRLALGADADVLVMKEDTLELLHVFTRGQHRVGDGQIVVAQGDGGV</sequence>
<dbReference type="EMBL" id="JMCB01000028">
    <property type="protein sequence ID" value="KFE60786.1"/>
    <property type="molecule type" value="Genomic_DNA"/>
</dbReference>
<dbReference type="InterPro" id="IPR032466">
    <property type="entry name" value="Metal_Hydrolase"/>
</dbReference>
<gene>
    <name evidence="3" type="ORF">DB31_4699</name>
</gene>
<dbReference type="GO" id="GO:0016810">
    <property type="term" value="F:hydrolase activity, acting on carbon-nitrogen (but not peptide) bonds"/>
    <property type="evidence" value="ECO:0007669"/>
    <property type="project" value="InterPro"/>
</dbReference>
<evidence type="ECO:0000256" key="1">
    <source>
        <dbReference type="ARBA" id="ARBA00001947"/>
    </source>
</evidence>
<evidence type="ECO:0000259" key="2">
    <source>
        <dbReference type="Pfam" id="PF01979"/>
    </source>
</evidence>
<feature type="domain" description="Amidohydrolase-related" evidence="2">
    <location>
        <begin position="274"/>
        <end position="341"/>
    </location>
</feature>
<dbReference type="Pfam" id="PF01979">
    <property type="entry name" value="Amidohydro_1"/>
    <property type="match status" value="1"/>
</dbReference>
<comment type="caution">
    <text evidence="3">The sequence shown here is derived from an EMBL/GenBank/DDBJ whole genome shotgun (WGS) entry which is preliminary data.</text>
</comment>
<dbReference type="InterPro" id="IPR050378">
    <property type="entry name" value="Metallo-dep_Hydrolases_sf"/>
</dbReference>